<dbReference type="PROSITE" id="PS50931">
    <property type="entry name" value="HTH_LYSR"/>
    <property type="match status" value="1"/>
</dbReference>
<proteinExistence type="inferred from homology"/>
<dbReference type="PANTHER" id="PTHR30346">
    <property type="entry name" value="TRANSCRIPTIONAL DUAL REGULATOR HCAR-RELATED"/>
    <property type="match status" value="1"/>
</dbReference>
<feature type="domain" description="HTH lysR-type" evidence="6">
    <location>
        <begin position="1"/>
        <end position="58"/>
    </location>
</feature>
<evidence type="ECO:0000256" key="1">
    <source>
        <dbReference type="ARBA" id="ARBA00009437"/>
    </source>
</evidence>
<reference evidence="7" key="2">
    <citation type="submission" date="2020-09" db="EMBL/GenBank/DDBJ databases">
        <authorList>
            <person name="Sun Q."/>
            <person name="Zhou Y."/>
        </authorList>
    </citation>
    <scope>NUCLEOTIDE SEQUENCE</scope>
    <source>
        <strain evidence="7">CGMCC 1.12813</strain>
    </source>
</reference>
<dbReference type="AlphaFoldDB" id="A0A916WD02"/>
<dbReference type="Proteomes" id="UP000606922">
    <property type="component" value="Unassembled WGS sequence"/>
</dbReference>
<protein>
    <recommendedName>
        <fullName evidence="6">HTH lysR-type domain-containing protein</fullName>
    </recommendedName>
</protein>
<evidence type="ECO:0000256" key="3">
    <source>
        <dbReference type="ARBA" id="ARBA00023125"/>
    </source>
</evidence>
<evidence type="ECO:0000313" key="8">
    <source>
        <dbReference type="Proteomes" id="UP000606922"/>
    </source>
</evidence>
<dbReference type="Gene3D" id="1.10.10.10">
    <property type="entry name" value="Winged helix-like DNA-binding domain superfamily/Winged helix DNA-binding domain"/>
    <property type="match status" value="1"/>
</dbReference>
<comment type="caution">
    <text evidence="7">The sequence shown here is derived from an EMBL/GenBank/DDBJ whole genome shotgun (WGS) entry which is preliminary data.</text>
</comment>
<evidence type="ECO:0000313" key="7">
    <source>
        <dbReference type="EMBL" id="GGA89689.1"/>
    </source>
</evidence>
<keyword evidence="3" id="KW-0238">DNA-binding</keyword>
<organism evidence="7 8">
    <name type="scientific">Conyzicola nivalis</name>
    <dbReference type="NCBI Taxonomy" id="1477021"/>
    <lineage>
        <taxon>Bacteria</taxon>
        <taxon>Bacillati</taxon>
        <taxon>Actinomycetota</taxon>
        <taxon>Actinomycetes</taxon>
        <taxon>Micrococcales</taxon>
        <taxon>Microbacteriaceae</taxon>
        <taxon>Conyzicola</taxon>
    </lineage>
</organism>
<dbReference type="SUPFAM" id="SSF46785">
    <property type="entry name" value="Winged helix' DNA-binding domain"/>
    <property type="match status" value="1"/>
</dbReference>
<name>A0A916WD02_9MICO</name>
<keyword evidence="4" id="KW-0804">Transcription</keyword>
<dbReference type="InterPro" id="IPR000847">
    <property type="entry name" value="LysR_HTH_N"/>
</dbReference>
<dbReference type="Pfam" id="PF00126">
    <property type="entry name" value="HTH_1"/>
    <property type="match status" value="1"/>
</dbReference>
<sequence>MDSTLLRHFEAAAEELHFAHAAKRLDIPRSSLLLSIRVLEEELGYPLFDTAATSTTLTPEGEAFLVDAQRQLKAMAASQRANVAAPGGKAKANKGKGRAPAVKGERKPGKRRQSR</sequence>
<reference evidence="7" key="1">
    <citation type="journal article" date="2014" name="Int. J. Syst. Evol. Microbiol.">
        <title>Complete genome sequence of Corynebacterium casei LMG S-19264T (=DSM 44701T), isolated from a smear-ripened cheese.</title>
        <authorList>
            <consortium name="US DOE Joint Genome Institute (JGI-PGF)"/>
            <person name="Walter F."/>
            <person name="Albersmeier A."/>
            <person name="Kalinowski J."/>
            <person name="Ruckert C."/>
        </authorList>
    </citation>
    <scope>NUCLEOTIDE SEQUENCE</scope>
    <source>
        <strain evidence="7">CGMCC 1.12813</strain>
    </source>
</reference>
<evidence type="ECO:0000256" key="5">
    <source>
        <dbReference type="SAM" id="MobiDB-lite"/>
    </source>
</evidence>
<dbReference type="RefSeq" id="WP_188508723.1">
    <property type="nucleotide sequence ID" value="NZ_BMGB01000001.1"/>
</dbReference>
<dbReference type="GO" id="GO:0032993">
    <property type="term" value="C:protein-DNA complex"/>
    <property type="evidence" value="ECO:0007669"/>
    <property type="project" value="TreeGrafter"/>
</dbReference>
<comment type="similarity">
    <text evidence="1">Belongs to the LysR transcriptional regulatory family.</text>
</comment>
<dbReference type="PANTHER" id="PTHR30346:SF0">
    <property type="entry name" value="HCA OPERON TRANSCRIPTIONAL ACTIVATOR HCAR"/>
    <property type="match status" value="1"/>
</dbReference>
<feature type="region of interest" description="Disordered" evidence="5">
    <location>
        <begin position="77"/>
        <end position="115"/>
    </location>
</feature>
<evidence type="ECO:0000256" key="4">
    <source>
        <dbReference type="ARBA" id="ARBA00023163"/>
    </source>
</evidence>
<dbReference type="GO" id="GO:0003700">
    <property type="term" value="F:DNA-binding transcription factor activity"/>
    <property type="evidence" value="ECO:0007669"/>
    <property type="project" value="InterPro"/>
</dbReference>
<dbReference type="GO" id="GO:0003677">
    <property type="term" value="F:DNA binding"/>
    <property type="evidence" value="ECO:0007669"/>
    <property type="project" value="UniProtKB-KW"/>
</dbReference>
<evidence type="ECO:0000256" key="2">
    <source>
        <dbReference type="ARBA" id="ARBA00023015"/>
    </source>
</evidence>
<keyword evidence="2" id="KW-0805">Transcription regulation</keyword>
<gene>
    <name evidence="7" type="ORF">GCM10010979_00520</name>
</gene>
<dbReference type="InterPro" id="IPR036390">
    <property type="entry name" value="WH_DNA-bd_sf"/>
</dbReference>
<keyword evidence="8" id="KW-1185">Reference proteome</keyword>
<feature type="compositionally biased region" description="Low complexity" evidence="5">
    <location>
        <begin position="81"/>
        <end position="90"/>
    </location>
</feature>
<accession>A0A916WD02</accession>
<dbReference type="EMBL" id="BMGB01000001">
    <property type="protein sequence ID" value="GGA89689.1"/>
    <property type="molecule type" value="Genomic_DNA"/>
</dbReference>
<dbReference type="InterPro" id="IPR036388">
    <property type="entry name" value="WH-like_DNA-bd_sf"/>
</dbReference>
<evidence type="ECO:0000259" key="6">
    <source>
        <dbReference type="PROSITE" id="PS50931"/>
    </source>
</evidence>